<evidence type="ECO:0000256" key="2">
    <source>
        <dbReference type="ARBA" id="ARBA00023125"/>
    </source>
</evidence>
<evidence type="ECO:0000313" key="6">
    <source>
        <dbReference type="Proteomes" id="UP001454036"/>
    </source>
</evidence>
<sequence length="145" mass="16335">MANFIEAIMGDIKNNHSFHTHDHPPYSPMIHMAIQELNEKGGSSEESISEFIKRHYDDLPWAHYSLLKHHLGSLSEHGEIVLISGFRYSLHEISRSVTTGPVSGSMKGGKKRRRNKCRLRTKMGAEKIGTVSGLEDDFVDSGYNL</sequence>
<dbReference type="GO" id="GO:0000786">
    <property type="term" value="C:nucleosome"/>
    <property type="evidence" value="ECO:0007669"/>
    <property type="project" value="InterPro"/>
</dbReference>
<evidence type="ECO:0000256" key="3">
    <source>
        <dbReference type="ARBA" id="ARBA00023242"/>
    </source>
</evidence>
<dbReference type="GO" id="GO:0005730">
    <property type="term" value="C:nucleolus"/>
    <property type="evidence" value="ECO:0007669"/>
    <property type="project" value="TreeGrafter"/>
</dbReference>
<keyword evidence="6" id="KW-1185">Reference proteome</keyword>
<reference evidence="5 6" key="1">
    <citation type="submission" date="2024-01" db="EMBL/GenBank/DDBJ databases">
        <title>The complete chloroplast genome sequence of Lithospermum erythrorhizon: insights into the phylogenetic relationship among Boraginaceae species and the maternal lineages of purple gromwells.</title>
        <authorList>
            <person name="Okada T."/>
            <person name="Watanabe K."/>
        </authorList>
    </citation>
    <scope>NUCLEOTIDE SEQUENCE [LARGE SCALE GENOMIC DNA]</scope>
</reference>
<dbReference type="InterPro" id="IPR005818">
    <property type="entry name" value="Histone_H1/H5_H15"/>
</dbReference>
<accession>A0AAV3QJR3</accession>
<protein>
    <recommendedName>
        <fullName evidence="4">H15 domain-containing protein</fullName>
    </recommendedName>
</protein>
<dbReference type="GO" id="GO:0045910">
    <property type="term" value="P:negative regulation of DNA recombination"/>
    <property type="evidence" value="ECO:0007669"/>
    <property type="project" value="TreeGrafter"/>
</dbReference>
<dbReference type="InterPro" id="IPR036390">
    <property type="entry name" value="WH_DNA-bd_sf"/>
</dbReference>
<dbReference type="SMART" id="SM00526">
    <property type="entry name" value="H15"/>
    <property type="match status" value="1"/>
</dbReference>
<dbReference type="GO" id="GO:0006334">
    <property type="term" value="P:nucleosome assembly"/>
    <property type="evidence" value="ECO:0007669"/>
    <property type="project" value="InterPro"/>
</dbReference>
<name>A0AAV3QJR3_LITER</name>
<dbReference type="AlphaFoldDB" id="A0AAV3QJR3"/>
<dbReference type="EMBL" id="BAABME010004914">
    <property type="protein sequence ID" value="GAA0163989.1"/>
    <property type="molecule type" value="Genomic_DNA"/>
</dbReference>
<dbReference type="Gene3D" id="1.10.10.10">
    <property type="entry name" value="Winged helix-like DNA-binding domain superfamily/Winged helix DNA-binding domain"/>
    <property type="match status" value="1"/>
</dbReference>
<comment type="caution">
    <text evidence="5">The sequence shown here is derived from an EMBL/GenBank/DDBJ whole genome shotgun (WGS) entry which is preliminary data.</text>
</comment>
<dbReference type="SUPFAM" id="SSF46785">
    <property type="entry name" value="Winged helix' DNA-binding domain"/>
    <property type="match status" value="1"/>
</dbReference>
<proteinExistence type="predicted"/>
<evidence type="ECO:0000313" key="5">
    <source>
        <dbReference type="EMBL" id="GAA0163989.1"/>
    </source>
</evidence>
<evidence type="ECO:0000259" key="4">
    <source>
        <dbReference type="PROSITE" id="PS51504"/>
    </source>
</evidence>
<dbReference type="PROSITE" id="PS51504">
    <property type="entry name" value="H15"/>
    <property type="match status" value="1"/>
</dbReference>
<comment type="subcellular location">
    <subcellularLocation>
        <location evidence="1">Nucleus</location>
    </subcellularLocation>
</comment>
<dbReference type="PANTHER" id="PTHR11467">
    <property type="entry name" value="HISTONE H1"/>
    <property type="match status" value="1"/>
</dbReference>
<keyword evidence="2" id="KW-0238">DNA-binding</keyword>
<dbReference type="Proteomes" id="UP001454036">
    <property type="component" value="Unassembled WGS sequence"/>
</dbReference>
<dbReference type="GO" id="GO:0031492">
    <property type="term" value="F:nucleosomal DNA binding"/>
    <property type="evidence" value="ECO:0007669"/>
    <property type="project" value="TreeGrafter"/>
</dbReference>
<dbReference type="Pfam" id="PF00538">
    <property type="entry name" value="Linker_histone"/>
    <property type="match status" value="1"/>
</dbReference>
<dbReference type="GO" id="GO:0030261">
    <property type="term" value="P:chromosome condensation"/>
    <property type="evidence" value="ECO:0007669"/>
    <property type="project" value="TreeGrafter"/>
</dbReference>
<keyword evidence="3" id="KW-0539">Nucleus</keyword>
<dbReference type="GO" id="GO:0003690">
    <property type="term" value="F:double-stranded DNA binding"/>
    <property type="evidence" value="ECO:0007669"/>
    <property type="project" value="TreeGrafter"/>
</dbReference>
<organism evidence="5 6">
    <name type="scientific">Lithospermum erythrorhizon</name>
    <name type="common">Purple gromwell</name>
    <name type="synonym">Lithospermum officinale var. erythrorhizon</name>
    <dbReference type="NCBI Taxonomy" id="34254"/>
    <lineage>
        <taxon>Eukaryota</taxon>
        <taxon>Viridiplantae</taxon>
        <taxon>Streptophyta</taxon>
        <taxon>Embryophyta</taxon>
        <taxon>Tracheophyta</taxon>
        <taxon>Spermatophyta</taxon>
        <taxon>Magnoliopsida</taxon>
        <taxon>eudicotyledons</taxon>
        <taxon>Gunneridae</taxon>
        <taxon>Pentapetalae</taxon>
        <taxon>asterids</taxon>
        <taxon>lamiids</taxon>
        <taxon>Boraginales</taxon>
        <taxon>Boraginaceae</taxon>
        <taxon>Boraginoideae</taxon>
        <taxon>Lithospermeae</taxon>
        <taxon>Lithospermum</taxon>
    </lineage>
</organism>
<feature type="domain" description="H15" evidence="4">
    <location>
        <begin position="22"/>
        <end position="92"/>
    </location>
</feature>
<dbReference type="PANTHER" id="PTHR11467:SF109">
    <property type="entry name" value="H15 DOMAIN-CONTAINING PROTEIN"/>
    <property type="match status" value="1"/>
</dbReference>
<dbReference type="InterPro" id="IPR036388">
    <property type="entry name" value="WH-like_DNA-bd_sf"/>
</dbReference>
<evidence type="ECO:0000256" key="1">
    <source>
        <dbReference type="ARBA" id="ARBA00004123"/>
    </source>
</evidence>
<gene>
    <name evidence="5" type="ORF">LIER_19730</name>
</gene>